<keyword evidence="2" id="KW-1185">Reference proteome</keyword>
<dbReference type="EMBL" id="JAJSOW010000002">
    <property type="protein sequence ID" value="KAI9197681.1"/>
    <property type="molecule type" value="Genomic_DNA"/>
</dbReference>
<sequence>MSFAAAVNFQNYVLITKKLRCLANRRTRTGGQKIVGCIGYGVGCLKWDDEAHSVCDDEMVAGQYAWARGCDPFDEPCSSPCFRILPITIGKGF</sequence>
<proteinExistence type="predicted"/>
<dbReference type="Proteomes" id="UP001064489">
    <property type="component" value="Chromosome 13"/>
</dbReference>
<evidence type="ECO:0000313" key="1">
    <source>
        <dbReference type="EMBL" id="KAI9197681.1"/>
    </source>
</evidence>
<gene>
    <name evidence="1" type="ORF">LWI28_002527</name>
</gene>
<reference evidence="1 2" key="1">
    <citation type="journal article" date="2022" name="Plant J.">
        <title>Strategies of tolerance reflected in two North American maple genomes.</title>
        <authorList>
            <person name="McEvoy S.L."/>
            <person name="Sezen U.U."/>
            <person name="Trouern-Trend A."/>
            <person name="McMahon S.M."/>
            <person name="Schaberg P.G."/>
            <person name="Yang J."/>
            <person name="Wegrzyn J.L."/>
            <person name="Swenson N.G."/>
        </authorList>
    </citation>
    <scope>NUCLEOTIDE SEQUENCE [LARGE SCALE GENOMIC DNA]</scope>
    <source>
        <strain evidence="1">91603</strain>
    </source>
</reference>
<comment type="caution">
    <text evidence="1">The sequence shown here is derived from an EMBL/GenBank/DDBJ whole genome shotgun (WGS) entry which is preliminary data.</text>
</comment>
<organism evidence="1 2">
    <name type="scientific">Acer negundo</name>
    <name type="common">Box elder</name>
    <dbReference type="NCBI Taxonomy" id="4023"/>
    <lineage>
        <taxon>Eukaryota</taxon>
        <taxon>Viridiplantae</taxon>
        <taxon>Streptophyta</taxon>
        <taxon>Embryophyta</taxon>
        <taxon>Tracheophyta</taxon>
        <taxon>Spermatophyta</taxon>
        <taxon>Magnoliopsida</taxon>
        <taxon>eudicotyledons</taxon>
        <taxon>Gunneridae</taxon>
        <taxon>Pentapetalae</taxon>
        <taxon>rosids</taxon>
        <taxon>malvids</taxon>
        <taxon>Sapindales</taxon>
        <taxon>Sapindaceae</taxon>
        <taxon>Hippocastanoideae</taxon>
        <taxon>Acereae</taxon>
        <taxon>Acer</taxon>
    </lineage>
</organism>
<evidence type="ECO:0000313" key="2">
    <source>
        <dbReference type="Proteomes" id="UP001064489"/>
    </source>
</evidence>
<name>A0AAD5JF44_ACENE</name>
<protein>
    <submittedName>
        <fullName evidence="1">Uncharacterized protein</fullName>
    </submittedName>
</protein>
<dbReference type="AlphaFoldDB" id="A0AAD5JF44"/>
<accession>A0AAD5JF44</accession>